<evidence type="ECO:0000313" key="3">
    <source>
        <dbReference type="EMBL" id="QHT09671.1"/>
    </source>
</evidence>
<feature type="domain" description="Peptidase M12A" evidence="2">
    <location>
        <begin position="120"/>
        <end position="239"/>
    </location>
</feature>
<dbReference type="SUPFAM" id="SSF55486">
    <property type="entry name" value="Metalloproteases ('zincins'), catalytic domain"/>
    <property type="match status" value="1"/>
</dbReference>
<dbReference type="InterPro" id="IPR024079">
    <property type="entry name" value="MetalloPept_cat_dom_sf"/>
</dbReference>
<feature type="transmembrane region" description="Helical" evidence="1">
    <location>
        <begin position="305"/>
        <end position="326"/>
    </location>
</feature>
<dbReference type="AlphaFoldDB" id="A0A6C0CZC8"/>
<dbReference type="Pfam" id="PF01400">
    <property type="entry name" value="Astacin"/>
    <property type="match status" value="1"/>
</dbReference>
<dbReference type="GO" id="GO:0006508">
    <property type="term" value="P:proteolysis"/>
    <property type="evidence" value="ECO:0007669"/>
    <property type="project" value="InterPro"/>
</dbReference>
<accession>A0A6C0CZC8</accession>
<dbReference type="Gene3D" id="3.40.390.10">
    <property type="entry name" value="Collagenase (Catalytic Domain)"/>
    <property type="match status" value="1"/>
</dbReference>
<organism evidence="3">
    <name type="scientific">viral metagenome</name>
    <dbReference type="NCBI Taxonomy" id="1070528"/>
    <lineage>
        <taxon>unclassified sequences</taxon>
        <taxon>metagenomes</taxon>
        <taxon>organismal metagenomes</taxon>
    </lineage>
</organism>
<dbReference type="GO" id="GO:0004222">
    <property type="term" value="F:metalloendopeptidase activity"/>
    <property type="evidence" value="ECO:0007669"/>
    <property type="project" value="InterPro"/>
</dbReference>
<dbReference type="EMBL" id="MN739514">
    <property type="protein sequence ID" value="QHT09671.1"/>
    <property type="molecule type" value="Genomic_DNA"/>
</dbReference>
<keyword evidence="1" id="KW-0472">Membrane</keyword>
<protein>
    <recommendedName>
        <fullName evidence="2">Peptidase M12A domain-containing protein</fullName>
    </recommendedName>
</protein>
<evidence type="ECO:0000259" key="2">
    <source>
        <dbReference type="Pfam" id="PF01400"/>
    </source>
</evidence>
<keyword evidence="1" id="KW-0812">Transmembrane</keyword>
<evidence type="ECO:0000256" key="1">
    <source>
        <dbReference type="SAM" id="Phobius"/>
    </source>
</evidence>
<sequence>MSSQTRICVEKILPHHTKELSNMKTVSNSEQHFQKLKAAFYAKKIWPVGATIKICFLESAAKIPRTTKEMYKQIAAEQGISLKLDPLQKYIDDNDIPIEEAIKKIVQERWQPFVQLKLLFVDKSDPGANIRISFDPSGGAWSLIGTDCLAEHSDKSTMNLGWFDVATTMHEFGHALGMVHEHQSAFNNQIKWNVQAVDQWAKDTQGWDRQTTKENIIDRYSRSELNGSDYDPMSIMLYFFPASLTLNNKGTHQNIRLSCLDCIWANKMYPNNKDPLKIYKSIYNTNCKTTSNNYSLTESSNSTNIVTIIILVLIFIGCLIGLGIWLSKQKNRVLRYGLPIHLI</sequence>
<proteinExistence type="predicted"/>
<reference evidence="3" key="1">
    <citation type="journal article" date="2020" name="Nature">
        <title>Giant virus diversity and host interactions through global metagenomics.</title>
        <authorList>
            <person name="Schulz F."/>
            <person name="Roux S."/>
            <person name="Paez-Espino D."/>
            <person name="Jungbluth S."/>
            <person name="Walsh D.A."/>
            <person name="Denef V.J."/>
            <person name="McMahon K.D."/>
            <person name="Konstantinidis K.T."/>
            <person name="Eloe-Fadrosh E.A."/>
            <person name="Kyrpides N.C."/>
            <person name="Woyke T."/>
        </authorList>
    </citation>
    <scope>NUCLEOTIDE SEQUENCE</scope>
    <source>
        <strain evidence="3">GVMAG-M-3300023174-102</strain>
    </source>
</reference>
<name>A0A6C0CZC8_9ZZZZ</name>
<dbReference type="InterPro" id="IPR001506">
    <property type="entry name" value="Peptidase_M12A"/>
</dbReference>
<keyword evidence="1" id="KW-1133">Transmembrane helix</keyword>